<reference evidence="1 2" key="1">
    <citation type="submission" date="2018-06" db="EMBL/GenBank/DDBJ databases">
        <authorList>
            <consortium name="Pathogen Informatics"/>
            <person name="Doyle S."/>
        </authorList>
    </citation>
    <scope>NUCLEOTIDE SEQUENCE [LARGE SCALE GENOMIC DNA]</scope>
    <source>
        <strain evidence="1 2">NCTC7878</strain>
    </source>
</reference>
<evidence type="ECO:0000313" key="2">
    <source>
        <dbReference type="Proteomes" id="UP000249913"/>
    </source>
</evidence>
<dbReference type="Proteomes" id="UP000249913">
    <property type="component" value="Unassembled WGS sequence"/>
</dbReference>
<sequence>MASFQGAFEKPQFTYDDVDVSLIPPRKRDYTSKSKGGKK</sequence>
<evidence type="ECO:0000313" key="1">
    <source>
        <dbReference type="EMBL" id="SPZ98606.1"/>
    </source>
</evidence>
<accession>A0A1D5ACC1</accession>
<name>A0A1D5ACC1_STAAU</name>
<proteinExistence type="predicted"/>
<organism evidence="1 2">
    <name type="scientific">Staphylococcus aureus</name>
    <dbReference type="NCBI Taxonomy" id="1280"/>
    <lineage>
        <taxon>Bacteria</taxon>
        <taxon>Bacillati</taxon>
        <taxon>Bacillota</taxon>
        <taxon>Bacilli</taxon>
        <taxon>Bacillales</taxon>
        <taxon>Staphylococcaceae</taxon>
        <taxon>Staphylococcus</taxon>
    </lineage>
</organism>
<protein>
    <submittedName>
        <fullName evidence="1">Succinate dehydrogenase flavoprotein subunit</fullName>
    </submittedName>
</protein>
<gene>
    <name evidence="1" type="primary">sdhA_1</name>
    <name evidence="1" type="ORF">NCTC7878_02004</name>
</gene>
<dbReference type="AlphaFoldDB" id="A0A1D5ACC1"/>
<dbReference type="EMBL" id="UAUX01000008">
    <property type="protein sequence ID" value="SPZ98606.1"/>
    <property type="molecule type" value="Genomic_DNA"/>
</dbReference>